<dbReference type="EMBL" id="JACEIK010002091">
    <property type="protein sequence ID" value="MCD9559036.1"/>
    <property type="molecule type" value="Genomic_DNA"/>
</dbReference>
<evidence type="ECO:0000256" key="1">
    <source>
        <dbReference type="SAM" id="MobiDB-lite"/>
    </source>
</evidence>
<comment type="caution">
    <text evidence="2">The sequence shown here is derived from an EMBL/GenBank/DDBJ whole genome shotgun (WGS) entry which is preliminary data.</text>
</comment>
<feature type="non-terminal residue" evidence="2">
    <location>
        <position position="186"/>
    </location>
</feature>
<dbReference type="Proteomes" id="UP000823775">
    <property type="component" value="Unassembled WGS sequence"/>
</dbReference>
<sequence>MLCLRVECPLLRSLDKTIRVHGVITLETKIDKEAPMIKRARYIGNMTPPSPVASPYIATAPSNAGESQTSPPPDLLNIPPREKMHKNQKQEVATLTASTNQPTFCGYEVVLPQVKTPISPLDDWWVGYHSNADIVSDEEEDYHSPPPPPQMNSVYDVDPSWATRGVETTSYHELQTLPDRLVTPSP</sequence>
<keyword evidence="3" id="KW-1185">Reference proteome</keyword>
<feature type="region of interest" description="Disordered" evidence="1">
    <location>
        <begin position="137"/>
        <end position="160"/>
    </location>
</feature>
<evidence type="ECO:0000313" key="2">
    <source>
        <dbReference type="EMBL" id="MCD9559036.1"/>
    </source>
</evidence>
<accession>A0ABS8UJJ1</accession>
<reference evidence="2 3" key="1">
    <citation type="journal article" date="2021" name="BMC Genomics">
        <title>Datura genome reveals duplications of psychoactive alkaloid biosynthetic genes and high mutation rate following tissue culture.</title>
        <authorList>
            <person name="Rajewski A."/>
            <person name="Carter-House D."/>
            <person name="Stajich J."/>
            <person name="Litt A."/>
        </authorList>
    </citation>
    <scope>NUCLEOTIDE SEQUENCE [LARGE SCALE GENOMIC DNA]</scope>
    <source>
        <strain evidence="2">AR-01</strain>
    </source>
</reference>
<gene>
    <name evidence="2" type="ORF">HAX54_016762</name>
</gene>
<organism evidence="2 3">
    <name type="scientific">Datura stramonium</name>
    <name type="common">Jimsonweed</name>
    <name type="synonym">Common thornapple</name>
    <dbReference type="NCBI Taxonomy" id="4076"/>
    <lineage>
        <taxon>Eukaryota</taxon>
        <taxon>Viridiplantae</taxon>
        <taxon>Streptophyta</taxon>
        <taxon>Embryophyta</taxon>
        <taxon>Tracheophyta</taxon>
        <taxon>Spermatophyta</taxon>
        <taxon>Magnoliopsida</taxon>
        <taxon>eudicotyledons</taxon>
        <taxon>Gunneridae</taxon>
        <taxon>Pentapetalae</taxon>
        <taxon>asterids</taxon>
        <taxon>lamiids</taxon>
        <taxon>Solanales</taxon>
        <taxon>Solanaceae</taxon>
        <taxon>Solanoideae</taxon>
        <taxon>Datureae</taxon>
        <taxon>Datura</taxon>
    </lineage>
</organism>
<name>A0ABS8UJJ1_DATST</name>
<proteinExistence type="predicted"/>
<evidence type="ECO:0000313" key="3">
    <source>
        <dbReference type="Proteomes" id="UP000823775"/>
    </source>
</evidence>
<protein>
    <submittedName>
        <fullName evidence="2">Uncharacterized protein</fullName>
    </submittedName>
</protein>